<reference evidence="1" key="1">
    <citation type="submission" date="2019-08" db="EMBL/GenBank/DDBJ databases">
        <authorList>
            <person name="Kucharzyk K."/>
            <person name="Murdoch R.W."/>
            <person name="Higgins S."/>
            <person name="Loffler F."/>
        </authorList>
    </citation>
    <scope>NUCLEOTIDE SEQUENCE</scope>
</reference>
<organism evidence="1">
    <name type="scientific">bioreactor metagenome</name>
    <dbReference type="NCBI Taxonomy" id="1076179"/>
    <lineage>
        <taxon>unclassified sequences</taxon>
        <taxon>metagenomes</taxon>
        <taxon>ecological metagenomes</taxon>
    </lineage>
</organism>
<accession>A0A644YV86</accession>
<name>A0A644YV86_9ZZZZ</name>
<dbReference type="Pfam" id="PF13835">
    <property type="entry name" value="DUF4194"/>
    <property type="match status" value="1"/>
</dbReference>
<dbReference type="EMBL" id="VSSQ01006309">
    <property type="protein sequence ID" value="MPM32249.1"/>
    <property type="molecule type" value="Genomic_DNA"/>
</dbReference>
<evidence type="ECO:0008006" key="2">
    <source>
        <dbReference type="Google" id="ProtNLM"/>
    </source>
</evidence>
<comment type="caution">
    <text evidence="1">The sequence shown here is derived from an EMBL/GenBank/DDBJ whole genome shotgun (WGS) entry which is preliminary data.</text>
</comment>
<dbReference type="AlphaFoldDB" id="A0A644YV86"/>
<evidence type="ECO:0000313" key="1">
    <source>
        <dbReference type="EMBL" id="MPM32249.1"/>
    </source>
</evidence>
<gene>
    <name evidence="1" type="ORF">SDC9_78811</name>
</gene>
<protein>
    <recommendedName>
        <fullName evidence="2">DUF4194 domain-containing protein</fullName>
    </recommendedName>
</protein>
<proteinExistence type="predicted"/>
<sequence length="264" mass="29340">MGSSESPCHQAKPDDIFDQFARAPSAAPVMDEADRPESVAGENDLKHDVASGSDIVAPTSHTPASLRRALQELLKFGMLEQSAKPLLYRQIVTELVRVNALLEPLDLLVRLDDVRGLAFVAIPSPYQGDDADDDEWTHPLVRRQRLTLELSLMLAILRREFLQCEQERGVGCVVKVAVEHLLPQIEVYLRSTGSETQDRKRLVNLLDTLRTHGVVSEIDAQENMTIRPIIVQLANPDNLQALLVRLRALAQTAVDETTQDSKEG</sequence>
<dbReference type="InterPro" id="IPR025449">
    <property type="entry name" value="JetB"/>
</dbReference>